<comment type="caution">
    <text evidence="4">The sequence shown here is derived from an EMBL/GenBank/DDBJ whole genome shotgun (WGS) entry which is preliminary data.</text>
</comment>
<name>A0A4R5YHV7_KOCRO</name>
<evidence type="ECO:0000313" key="5">
    <source>
        <dbReference type="Proteomes" id="UP000295163"/>
    </source>
</evidence>
<dbReference type="GeneID" id="64347018"/>
<dbReference type="Pfam" id="PF20803">
    <property type="entry name" value="PaaX_M"/>
    <property type="match status" value="1"/>
</dbReference>
<dbReference type="InterPro" id="IPR036388">
    <property type="entry name" value="WH-like_DNA-bd_sf"/>
</dbReference>
<protein>
    <submittedName>
        <fullName evidence="4">PaaX family transcriptional regulator</fullName>
    </submittedName>
</protein>
<dbReference type="InterPro" id="IPR011965">
    <property type="entry name" value="PaaX_trns_reg"/>
</dbReference>
<dbReference type="Gene3D" id="1.10.10.10">
    <property type="entry name" value="Winged helix-like DNA-binding domain superfamily/Winged helix DNA-binding domain"/>
    <property type="match status" value="1"/>
</dbReference>
<dbReference type="AlphaFoldDB" id="A0A4R5YHV7"/>
<dbReference type="EMBL" id="SMZT01000002">
    <property type="protein sequence ID" value="TDL44673.1"/>
    <property type="molecule type" value="Genomic_DNA"/>
</dbReference>
<evidence type="ECO:0000313" key="4">
    <source>
        <dbReference type="EMBL" id="TDL44673.1"/>
    </source>
</evidence>
<accession>A0A4R5YHV7</accession>
<dbReference type="PANTHER" id="PTHR30319">
    <property type="entry name" value="PHENYLACETIC ACID REGULATOR-RELATED TRANSCRIPTIONAL REPRESSOR"/>
    <property type="match status" value="1"/>
</dbReference>
<feature type="domain" description="Transcriptional repressor PaaX-like N-terminal" evidence="1">
    <location>
        <begin position="21"/>
        <end position="80"/>
    </location>
</feature>
<reference evidence="4 5" key="1">
    <citation type="submission" date="2019-03" db="EMBL/GenBank/DDBJ databases">
        <title>Genome Sequencing and Assembly of Various Microbes Isolated from Partially Reclaimed Soil and Acid Mine Drainage (AMD) Site.</title>
        <authorList>
            <person name="Steinbock B."/>
            <person name="Bechtold R."/>
            <person name="Sevigny J.L."/>
            <person name="Thomas D."/>
            <person name="Cuthill L.R."/>
            <person name="Aveiro Johannsen E.J."/>
            <person name="Thomas K."/>
            <person name="Ghosh A."/>
        </authorList>
    </citation>
    <scope>NUCLEOTIDE SEQUENCE [LARGE SCALE GENOMIC DNA]</scope>
    <source>
        <strain evidence="4 5">S-A3</strain>
    </source>
</reference>
<dbReference type="PANTHER" id="PTHR30319:SF1">
    <property type="entry name" value="TRANSCRIPTIONAL REPRESSOR PAAX"/>
    <property type="match status" value="1"/>
</dbReference>
<dbReference type="RefSeq" id="WP_133409751.1">
    <property type="nucleotide sequence ID" value="NZ_SMZT01000002.1"/>
</dbReference>
<dbReference type="InterPro" id="IPR012906">
    <property type="entry name" value="PaaX-like_N"/>
</dbReference>
<dbReference type="Pfam" id="PF08223">
    <property type="entry name" value="PaaX_C"/>
    <property type="match status" value="1"/>
</dbReference>
<dbReference type="PIRSF" id="PIRSF020623">
    <property type="entry name" value="PaaX"/>
    <property type="match status" value="1"/>
</dbReference>
<gene>
    <name evidence="4" type="ORF">E2R59_06300</name>
</gene>
<dbReference type="GO" id="GO:0006351">
    <property type="term" value="P:DNA-templated transcription"/>
    <property type="evidence" value="ECO:0007669"/>
    <property type="project" value="InterPro"/>
</dbReference>
<sequence length="303" mass="34153">MSPDTVPRLPRRQQGPQPQRLLTTLFGDYWFGRPEPLPSAALVRLLAEFDISPTSARAAIQRLAARRFLVGSRQGRETSYGVPPQSREVLDMHVRKVFGDPTPKSWDGAWTVVAFSIPEEDRAARRMVRENLKALHFGKLYDALWISPWEPIPELHELASHVAPDQLTVFRGPHLPLAKDRSIVAEAFDLTPLAERYRAFAQTCRSTLEEVERDGIAPDQALRARTETMTAWRRISSTDPRLPRELLGPDWPGDTAVAACAQLYDRLGPAAESRFRSIVAGHAPDLAELVRHHTFHSTRQLQP</sequence>
<evidence type="ECO:0000259" key="1">
    <source>
        <dbReference type="Pfam" id="PF07848"/>
    </source>
</evidence>
<dbReference type="InterPro" id="IPR048846">
    <property type="entry name" value="PaaX-like_central"/>
</dbReference>
<dbReference type="Gene3D" id="1.20.58.1460">
    <property type="match status" value="1"/>
</dbReference>
<proteinExistence type="predicted"/>
<dbReference type="InterPro" id="IPR013225">
    <property type="entry name" value="PaaX_C"/>
</dbReference>
<evidence type="ECO:0000259" key="3">
    <source>
        <dbReference type="Pfam" id="PF20803"/>
    </source>
</evidence>
<organism evidence="4 5">
    <name type="scientific">Kocuria rosea</name>
    <name type="common">Deinococcus erythromyxa</name>
    <name type="synonym">Micrococcus rubens</name>
    <dbReference type="NCBI Taxonomy" id="1275"/>
    <lineage>
        <taxon>Bacteria</taxon>
        <taxon>Bacillati</taxon>
        <taxon>Actinomycetota</taxon>
        <taxon>Actinomycetes</taxon>
        <taxon>Micrococcales</taxon>
        <taxon>Micrococcaceae</taxon>
        <taxon>Kocuria</taxon>
    </lineage>
</organism>
<dbReference type="Gene3D" id="3.30.70.2650">
    <property type="match status" value="1"/>
</dbReference>
<dbReference type="Pfam" id="PF07848">
    <property type="entry name" value="PaaX"/>
    <property type="match status" value="1"/>
</dbReference>
<dbReference type="Proteomes" id="UP000295163">
    <property type="component" value="Unassembled WGS sequence"/>
</dbReference>
<feature type="domain" description="Transcriptional repressor PaaX-like central Cas2-like" evidence="3">
    <location>
        <begin position="104"/>
        <end position="184"/>
    </location>
</feature>
<evidence type="ECO:0000259" key="2">
    <source>
        <dbReference type="Pfam" id="PF08223"/>
    </source>
</evidence>
<feature type="domain" description="Transcriptional repressor PaaX-like C-terminal" evidence="2">
    <location>
        <begin position="188"/>
        <end position="274"/>
    </location>
</feature>